<reference evidence="2 4" key="1">
    <citation type="journal article" date="2010" name="J. Bacteriol.">
        <title>Complete genome sequence of Halalkalicoccus jeotgali B3(T), an extremely halophilic archaeon.</title>
        <authorList>
            <person name="Roh S.W."/>
            <person name="Nam Y.D."/>
            <person name="Nam S.H."/>
            <person name="Choi S.H."/>
            <person name="Park H.S."/>
            <person name="Bae J.W."/>
        </authorList>
    </citation>
    <scope>NUCLEOTIDE SEQUENCE [LARGE SCALE GENOMIC DNA]</scope>
    <source>
        <strain evidence="2">B3</strain>
        <strain evidence="4">DSM 18796 / CECT 7217 / JCM 14584 / KCTC 4019 / B3</strain>
        <plasmid evidence="4">1</plasmid>
    </source>
</reference>
<keyword evidence="2" id="KW-0614">Plasmid</keyword>
<dbReference type="InterPro" id="IPR044153">
    <property type="entry name" value="PIN_Pae0151-like"/>
</dbReference>
<dbReference type="CDD" id="cd09873">
    <property type="entry name" value="PIN_Pae0151-like"/>
    <property type="match status" value="1"/>
</dbReference>
<name>D8JAZ8_HALJB</name>
<keyword evidence="5" id="KW-1185">Reference proteome</keyword>
<dbReference type="InterPro" id="IPR029060">
    <property type="entry name" value="PIN-like_dom_sf"/>
</dbReference>
<dbReference type="KEGG" id="hje:HacjB3_15456"/>
<dbReference type="EMBL" id="CP002063">
    <property type="protein sequence ID" value="ADJ16451.1"/>
    <property type="molecule type" value="Genomic_DNA"/>
</dbReference>
<evidence type="ECO:0000313" key="4">
    <source>
        <dbReference type="Proteomes" id="UP000000390"/>
    </source>
</evidence>
<dbReference type="Proteomes" id="UP000011645">
    <property type="component" value="Unassembled WGS sequence"/>
</dbReference>
<evidence type="ECO:0000313" key="2">
    <source>
        <dbReference type="EMBL" id="ADJ16451.1"/>
    </source>
</evidence>
<dbReference type="Gene3D" id="3.40.50.1010">
    <property type="entry name" value="5'-nuclease"/>
    <property type="match status" value="1"/>
</dbReference>
<evidence type="ECO:0000256" key="1">
    <source>
        <dbReference type="ARBA" id="ARBA00022842"/>
    </source>
</evidence>
<dbReference type="PANTHER" id="PTHR35901:SF1">
    <property type="entry name" value="EXONUCLEASE VAPC9"/>
    <property type="match status" value="1"/>
</dbReference>
<keyword evidence="1" id="KW-0460">Magnesium</keyword>
<gene>
    <name evidence="2" type="ordered locus">HacjB3_15456</name>
    <name evidence="3" type="ORF">C497_01800</name>
</gene>
<dbReference type="InterPro" id="IPR051619">
    <property type="entry name" value="TypeII_TA_RNase_PINc/VapC"/>
</dbReference>
<proteinExistence type="predicted"/>
<dbReference type="OrthoDB" id="269293at2157"/>
<dbReference type="PANTHER" id="PTHR35901">
    <property type="entry name" value="RIBONUCLEASE VAPC3"/>
    <property type="match status" value="1"/>
</dbReference>
<dbReference type="HOGENOM" id="CLU_121774_1_0_2"/>
<sequence length="141" mass="15305">MTVDVVDASVVAKWFLPERDSNEARALRDAYVDGAIDLCAPSAMPFEVANALRHSSMLDDTHIEQSMDAVAAYGLDLFAFADIPGIISLSIKEELPVYDASYVALADHIDGVCWTADQKLIDSLSSSAQTATKHARDFENP</sequence>
<dbReference type="Proteomes" id="UP000000390">
    <property type="component" value="Plasmid 1"/>
</dbReference>
<reference evidence="3 5" key="2">
    <citation type="journal article" date="2014" name="PLoS Genet.">
        <title>Phylogenetically driven sequencing of extremely halophilic archaea reveals strategies for static and dynamic osmo-response.</title>
        <authorList>
            <person name="Becker E.A."/>
            <person name="Seitzer P.M."/>
            <person name="Tritt A."/>
            <person name="Larsen D."/>
            <person name="Krusor M."/>
            <person name="Yao A.I."/>
            <person name="Wu D."/>
            <person name="Madern D."/>
            <person name="Eisen J.A."/>
            <person name="Darling A.E."/>
            <person name="Facciotti M.T."/>
        </authorList>
    </citation>
    <scope>NUCLEOTIDE SEQUENCE [LARGE SCALE GENOMIC DNA]</scope>
    <source>
        <strain evidence="3">B3</strain>
        <strain evidence="5">DSM 18796 / CECT 7217 / JCM 14584 / KCTC 4019 / B3</strain>
    </source>
</reference>
<accession>D8JAZ8</accession>
<evidence type="ECO:0000313" key="5">
    <source>
        <dbReference type="Proteomes" id="UP000011645"/>
    </source>
</evidence>
<dbReference type="SUPFAM" id="SSF88723">
    <property type="entry name" value="PIN domain-like"/>
    <property type="match status" value="1"/>
</dbReference>
<dbReference type="GeneID" id="9420896"/>
<protein>
    <submittedName>
        <fullName evidence="2">PilT protein domain protein</fullName>
    </submittedName>
    <submittedName>
        <fullName evidence="3">PilT protein domain-containing protein</fullName>
    </submittedName>
</protein>
<evidence type="ECO:0000313" key="3">
    <source>
        <dbReference type="EMBL" id="ELY41454.1"/>
    </source>
</evidence>
<geneLocation type="plasmid" evidence="2 4">
    <name>1</name>
</geneLocation>
<dbReference type="AlphaFoldDB" id="D8JAZ8"/>
<organism evidence="2 4">
    <name type="scientific">Halalkalicoccus jeotgali (strain DSM 18796 / CECT 7217 / JCM 14584 / KCTC 4019 / B3)</name>
    <dbReference type="NCBI Taxonomy" id="795797"/>
    <lineage>
        <taxon>Archaea</taxon>
        <taxon>Methanobacteriati</taxon>
        <taxon>Methanobacteriota</taxon>
        <taxon>Stenosarchaea group</taxon>
        <taxon>Halobacteria</taxon>
        <taxon>Halobacteriales</taxon>
        <taxon>Halococcaceae</taxon>
        <taxon>Halalkalicoccus</taxon>
    </lineage>
</organism>
<dbReference type="RefSeq" id="WP_008414023.1">
    <property type="nucleotide sequence ID" value="NC_014298.1"/>
</dbReference>
<dbReference type="eggNOG" id="arCOG00727">
    <property type="taxonomic scope" value="Archaea"/>
</dbReference>
<dbReference type="EMBL" id="AOHV01000005">
    <property type="protein sequence ID" value="ELY41454.1"/>
    <property type="molecule type" value="Genomic_DNA"/>
</dbReference>